<feature type="transmembrane region" description="Helical" evidence="8">
    <location>
        <begin position="79"/>
        <end position="101"/>
    </location>
</feature>
<dbReference type="STRING" id="6216.A0A0R3SB17"/>
<dbReference type="GO" id="GO:0006506">
    <property type="term" value="P:GPI anchor biosynthetic process"/>
    <property type="evidence" value="ECO:0007669"/>
    <property type="project" value="UniProtKB-UniPathway"/>
</dbReference>
<sequence length="158" mass="18201">MVLSKPNLMTRPFYYVIYTIICYIAFVLFGAPVLSKHFETLFLASVFAFLSGAPFLFNFHVTAEKLNSVLWFPSSKAEYFACCSFWGTLVGNWSSVFFLVLDWDRPWQAWPIPCVFGSFFGFFMGLLAYFIRPFAAPTCTTFFQQALDTTDLVKVRFD</sequence>
<keyword evidence="6 8" id="KW-1133">Transmembrane helix</keyword>
<dbReference type="Pfam" id="PF06699">
    <property type="entry name" value="PIG-F"/>
    <property type="match status" value="1"/>
</dbReference>
<evidence type="ECO:0000256" key="8">
    <source>
        <dbReference type="SAM" id="Phobius"/>
    </source>
</evidence>
<dbReference type="InterPro" id="IPR009580">
    <property type="entry name" value="GPI_biosynthesis_protein_Pig-F"/>
</dbReference>
<accession>A0A0R3SB17</accession>
<keyword evidence="5" id="KW-0256">Endoplasmic reticulum</keyword>
<evidence type="ECO:0000256" key="2">
    <source>
        <dbReference type="ARBA" id="ARBA00004687"/>
    </source>
</evidence>
<dbReference type="WBParaSite" id="HDID_0000160501-mRNA-1">
    <property type="protein sequence ID" value="HDID_0000160501-mRNA-1"/>
    <property type="gene ID" value="HDID_0000160501"/>
</dbReference>
<dbReference type="AlphaFoldDB" id="A0A0R3SB17"/>
<evidence type="ECO:0000313" key="9">
    <source>
        <dbReference type="EMBL" id="VDL19067.1"/>
    </source>
</evidence>
<proteinExistence type="predicted"/>
<evidence type="ECO:0000313" key="10">
    <source>
        <dbReference type="EMBL" id="VUZ55423.1"/>
    </source>
</evidence>
<dbReference type="UniPathway" id="UPA00196"/>
<protein>
    <submittedName>
        <fullName evidence="13">Phosphatidylinositol glycan, class F</fullName>
    </submittedName>
</protein>
<evidence type="ECO:0000256" key="5">
    <source>
        <dbReference type="ARBA" id="ARBA00022824"/>
    </source>
</evidence>
<gene>
    <name evidence="9" type="ORF">HDID_LOCUS1606</name>
    <name evidence="10" type="ORF">WMSIL1_LOCUS13262</name>
</gene>
<keyword evidence="3" id="KW-0337">GPI-anchor biosynthesis</keyword>
<reference evidence="10 12" key="3">
    <citation type="submission" date="2019-07" db="EMBL/GenBank/DDBJ databases">
        <authorList>
            <person name="Jastrzebski P J."/>
            <person name="Paukszto L."/>
            <person name="Jastrzebski P J."/>
        </authorList>
    </citation>
    <scope>NUCLEOTIDE SEQUENCE [LARGE SCALE GENOMIC DNA]</scope>
    <source>
        <strain evidence="10 12">WMS-il1</strain>
    </source>
</reference>
<keyword evidence="12" id="KW-1185">Reference proteome</keyword>
<evidence type="ECO:0000256" key="3">
    <source>
        <dbReference type="ARBA" id="ARBA00022502"/>
    </source>
</evidence>
<evidence type="ECO:0000313" key="11">
    <source>
        <dbReference type="Proteomes" id="UP000274504"/>
    </source>
</evidence>
<comment type="pathway">
    <text evidence="2">Glycolipid biosynthesis; glycosylphosphatidylinositol-anchor biosynthesis.</text>
</comment>
<keyword evidence="4 8" id="KW-0812">Transmembrane</keyword>
<keyword evidence="7 8" id="KW-0472">Membrane</keyword>
<dbReference type="EMBL" id="CABIJS010000693">
    <property type="protein sequence ID" value="VUZ55423.1"/>
    <property type="molecule type" value="Genomic_DNA"/>
</dbReference>
<dbReference type="OrthoDB" id="17366at2759"/>
<reference evidence="13" key="1">
    <citation type="submission" date="2017-02" db="UniProtKB">
        <authorList>
            <consortium name="WormBaseParasite"/>
        </authorList>
    </citation>
    <scope>IDENTIFICATION</scope>
</reference>
<dbReference type="Proteomes" id="UP000274504">
    <property type="component" value="Unassembled WGS sequence"/>
</dbReference>
<evidence type="ECO:0000256" key="1">
    <source>
        <dbReference type="ARBA" id="ARBA00004477"/>
    </source>
</evidence>
<dbReference type="EMBL" id="UYSG01000311">
    <property type="protein sequence ID" value="VDL19067.1"/>
    <property type="molecule type" value="Genomic_DNA"/>
</dbReference>
<evidence type="ECO:0000256" key="6">
    <source>
        <dbReference type="ARBA" id="ARBA00022989"/>
    </source>
</evidence>
<dbReference type="Proteomes" id="UP000321570">
    <property type="component" value="Unassembled WGS sequence"/>
</dbReference>
<evidence type="ECO:0000256" key="4">
    <source>
        <dbReference type="ARBA" id="ARBA00022692"/>
    </source>
</evidence>
<evidence type="ECO:0000256" key="7">
    <source>
        <dbReference type="ARBA" id="ARBA00023136"/>
    </source>
</evidence>
<evidence type="ECO:0000313" key="13">
    <source>
        <dbReference type="WBParaSite" id="HDID_0000160501-mRNA-1"/>
    </source>
</evidence>
<feature type="transmembrane region" description="Helical" evidence="8">
    <location>
        <begin position="12"/>
        <end position="34"/>
    </location>
</feature>
<organism evidence="13">
    <name type="scientific">Hymenolepis diminuta</name>
    <name type="common">Rat tapeworm</name>
    <dbReference type="NCBI Taxonomy" id="6216"/>
    <lineage>
        <taxon>Eukaryota</taxon>
        <taxon>Metazoa</taxon>
        <taxon>Spiralia</taxon>
        <taxon>Lophotrochozoa</taxon>
        <taxon>Platyhelminthes</taxon>
        <taxon>Cestoda</taxon>
        <taxon>Eucestoda</taxon>
        <taxon>Cyclophyllidea</taxon>
        <taxon>Hymenolepididae</taxon>
        <taxon>Hymenolepis</taxon>
    </lineage>
</organism>
<name>A0A0R3SB17_HYMDI</name>
<feature type="transmembrane region" description="Helical" evidence="8">
    <location>
        <begin position="40"/>
        <end position="59"/>
    </location>
</feature>
<evidence type="ECO:0000313" key="12">
    <source>
        <dbReference type="Proteomes" id="UP000321570"/>
    </source>
</evidence>
<reference evidence="9 11" key="2">
    <citation type="submission" date="2018-11" db="EMBL/GenBank/DDBJ databases">
        <authorList>
            <consortium name="Pathogen Informatics"/>
        </authorList>
    </citation>
    <scope>NUCLEOTIDE SEQUENCE [LARGE SCALE GENOMIC DNA]</scope>
</reference>
<feature type="transmembrane region" description="Helical" evidence="8">
    <location>
        <begin position="107"/>
        <end position="131"/>
    </location>
</feature>
<comment type="subcellular location">
    <subcellularLocation>
        <location evidence="1">Endoplasmic reticulum membrane</location>
        <topology evidence="1">Multi-pass membrane protein</topology>
    </subcellularLocation>
</comment>
<dbReference type="GO" id="GO:0005789">
    <property type="term" value="C:endoplasmic reticulum membrane"/>
    <property type="evidence" value="ECO:0007669"/>
    <property type="project" value="UniProtKB-SubCell"/>
</dbReference>